<reference evidence="1" key="2">
    <citation type="journal article" date="2015" name="Fish Shellfish Immunol.">
        <title>Early steps in the European eel (Anguilla anguilla)-Vibrio vulnificus interaction in the gills: Role of the RtxA13 toxin.</title>
        <authorList>
            <person name="Callol A."/>
            <person name="Pajuelo D."/>
            <person name="Ebbesson L."/>
            <person name="Teles M."/>
            <person name="MacKenzie S."/>
            <person name="Amaro C."/>
        </authorList>
    </citation>
    <scope>NUCLEOTIDE SEQUENCE</scope>
</reference>
<sequence>MTSSSIRNTTGRRTWIGILLSCT</sequence>
<dbReference type="AlphaFoldDB" id="A0A0E9TK38"/>
<dbReference type="EMBL" id="GBXM01054533">
    <property type="protein sequence ID" value="JAH54044.1"/>
    <property type="molecule type" value="Transcribed_RNA"/>
</dbReference>
<name>A0A0E9TK38_ANGAN</name>
<accession>A0A0E9TK38</accession>
<proteinExistence type="predicted"/>
<protein>
    <submittedName>
        <fullName evidence="1">Uncharacterized protein</fullName>
    </submittedName>
</protein>
<reference evidence="1" key="1">
    <citation type="submission" date="2014-11" db="EMBL/GenBank/DDBJ databases">
        <authorList>
            <person name="Amaro Gonzalez C."/>
        </authorList>
    </citation>
    <scope>NUCLEOTIDE SEQUENCE</scope>
</reference>
<organism evidence="1">
    <name type="scientific">Anguilla anguilla</name>
    <name type="common">European freshwater eel</name>
    <name type="synonym">Muraena anguilla</name>
    <dbReference type="NCBI Taxonomy" id="7936"/>
    <lineage>
        <taxon>Eukaryota</taxon>
        <taxon>Metazoa</taxon>
        <taxon>Chordata</taxon>
        <taxon>Craniata</taxon>
        <taxon>Vertebrata</taxon>
        <taxon>Euteleostomi</taxon>
        <taxon>Actinopterygii</taxon>
        <taxon>Neopterygii</taxon>
        <taxon>Teleostei</taxon>
        <taxon>Anguilliformes</taxon>
        <taxon>Anguillidae</taxon>
        <taxon>Anguilla</taxon>
    </lineage>
</organism>
<evidence type="ECO:0000313" key="1">
    <source>
        <dbReference type="EMBL" id="JAH54044.1"/>
    </source>
</evidence>